<keyword evidence="2" id="KW-1185">Reference proteome</keyword>
<proteinExistence type="predicted"/>
<dbReference type="Proteomes" id="UP001281614">
    <property type="component" value="Unassembled WGS sequence"/>
</dbReference>
<protein>
    <submittedName>
        <fullName evidence="1">Uncharacterized protein</fullName>
    </submittedName>
</protein>
<dbReference type="AlphaFoldDB" id="A0AAD9YXK9"/>
<reference evidence="1" key="1">
    <citation type="submission" date="2023-02" db="EMBL/GenBank/DDBJ databases">
        <title>Colletotrichum kahawae CIFC_Que2 genome sequencing and assembly.</title>
        <authorList>
            <person name="Baroncelli R."/>
        </authorList>
    </citation>
    <scope>NUCLEOTIDE SEQUENCE</scope>
    <source>
        <strain evidence="1">CIFC_Que2</strain>
    </source>
</reference>
<sequence length="29" mass="3307">MDTYIVSYDESWMAPRGPSLRLSFASGLR</sequence>
<evidence type="ECO:0000313" key="1">
    <source>
        <dbReference type="EMBL" id="KAK2780499.1"/>
    </source>
</evidence>
<organism evidence="1 2">
    <name type="scientific">Colletotrichum kahawae</name>
    <name type="common">Coffee berry disease fungus</name>
    <dbReference type="NCBI Taxonomy" id="34407"/>
    <lineage>
        <taxon>Eukaryota</taxon>
        <taxon>Fungi</taxon>
        <taxon>Dikarya</taxon>
        <taxon>Ascomycota</taxon>
        <taxon>Pezizomycotina</taxon>
        <taxon>Sordariomycetes</taxon>
        <taxon>Hypocreomycetidae</taxon>
        <taxon>Glomerellales</taxon>
        <taxon>Glomerellaceae</taxon>
        <taxon>Colletotrichum</taxon>
        <taxon>Colletotrichum gloeosporioides species complex</taxon>
    </lineage>
</organism>
<evidence type="ECO:0000313" key="2">
    <source>
        <dbReference type="Proteomes" id="UP001281614"/>
    </source>
</evidence>
<dbReference type="EMBL" id="VYYT01000001">
    <property type="protein sequence ID" value="KAK2780499.1"/>
    <property type="molecule type" value="Genomic_DNA"/>
</dbReference>
<accession>A0AAD9YXK9</accession>
<gene>
    <name evidence="1" type="ORF">CKAH01_00443</name>
</gene>
<comment type="caution">
    <text evidence="1">The sequence shown here is derived from an EMBL/GenBank/DDBJ whole genome shotgun (WGS) entry which is preliminary data.</text>
</comment>
<name>A0AAD9YXK9_COLKA</name>